<evidence type="ECO:0000313" key="1">
    <source>
        <dbReference type="EMBL" id="QHU11644.1"/>
    </source>
</evidence>
<dbReference type="EMBL" id="MN740787">
    <property type="protein sequence ID" value="QHU11644.1"/>
    <property type="molecule type" value="Genomic_DNA"/>
</dbReference>
<accession>A0A6C0K6C5</accession>
<reference evidence="1" key="1">
    <citation type="journal article" date="2020" name="Nature">
        <title>Giant virus diversity and host interactions through global metagenomics.</title>
        <authorList>
            <person name="Schulz F."/>
            <person name="Roux S."/>
            <person name="Paez-Espino D."/>
            <person name="Jungbluth S."/>
            <person name="Walsh D.A."/>
            <person name="Denef V.J."/>
            <person name="McMahon K.D."/>
            <person name="Konstantinidis K.T."/>
            <person name="Eloe-Fadrosh E.A."/>
            <person name="Kyrpides N.C."/>
            <person name="Woyke T."/>
        </authorList>
    </citation>
    <scope>NUCLEOTIDE SEQUENCE</scope>
    <source>
        <strain evidence="1">GVMAG-S-1101169-75</strain>
    </source>
</reference>
<sequence length="329" mass="38447">MKPGQLKNACDTLEISRILQSLIYAMNPEDVRKEILEDSIRRSKHKDHVKFMGTWYLDYNGEPLDHDPVKAQQFQMTGKKPRVQMKDVTVSEPVAQLDDHHPNFIKFVELNKEDLMHKICLFTVCISYNISSVHYVAFIYIPESSLLLSFDPGHQVYVHGQATIVYVVRQSFSKNGLISDARSRPSQDLGKCTDFEFCGIIYGVQFNGDYESGQPMDAMCQTWTVYFLQQAIQHDFKDFSFINDICSITPALREFELLEKTVLPWLKRKRYKKLRETFSEYIHQEVGPDWSLEDAIAFIELFVKQCPQHEEDTVSCPRRRRQQKQQLLM</sequence>
<organism evidence="1">
    <name type="scientific">viral metagenome</name>
    <dbReference type="NCBI Taxonomy" id="1070528"/>
    <lineage>
        <taxon>unclassified sequences</taxon>
        <taxon>metagenomes</taxon>
        <taxon>organismal metagenomes</taxon>
    </lineage>
</organism>
<proteinExistence type="predicted"/>
<dbReference type="AlphaFoldDB" id="A0A6C0K6C5"/>
<protein>
    <submittedName>
        <fullName evidence="1">Uncharacterized protein</fullName>
    </submittedName>
</protein>
<name>A0A6C0K6C5_9ZZZZ</name>